<dbReference type="Proteomes" id="UP001524547">
    <property type="component" value="Unassembled WGS sequence"/>
</dbReference>
<evidence type="ECO:0000313" key="2">
    <source>
        <dbReference type="EMBL" id="MCQ8240559.1"/>
    </source>
</evidence>
<dbReference type="RefSeq" id="WP_422919310.1">
    <property type="nucleotide sequence ID" value="NZ_JAMZEJ010000004.1"/>
</dbReference>
<evidence type="ECO:0000259" key="1">
    <source>
        <dbReference type="SMART" id="SM00670"/>
    </source>
</evidence>
<sequence length="168" mass="18833">MAYRVLLDTSFLSALVDEHAPARPRPEGLSGTVKQRLDFLWLSLEKAQSEIIIPAPALAEVLCRRDIENTNVLEVLGSSHRIRITSFDERVAVEFGEMFRERRGRQPPSTGGKVKFKFDLMILAMARIEGASVIYTDDDDLRAKSIATGIHAEGFWQLDLPPQQSLPV</sequence>
<dbReference type="SMART" id="SM00670">
    <property type="entry name" value="PINc"/>
    <property type="match status" value="1"/>
</dbReference>
<name>A0ABT1VW46_9PROT</name>
<reference evidence="2 3" key="1">
    <citation type="submission" date="2022-06" db="EMBL/GenBank/DDBJ databases">
        <title>Rhizosaccharibacter gen. nov. sp. nov. KSS12, endophytic bacteria isolated from sugarcane.</title>
        <authorList>
            <person name="Pitiwittayakul N."/>
        </authorList>
    </citation>
    <scope>NUCLEOTIDE SEQUENCE [LARGE SCALE GENOMIC DNA]</scope>
    <source>
        <strain evidence="2 3">KSS12</strain>
    </source>
</reference>
<dbReference type="Gene3D" id="3.40.50.1010">
    <property type="entry name" value="5'-nuclease"/>
    <property type="match status" value="1"/>
</dbReference>
<organism evidence="2 3">
    <name type="scientific">Rhizosaccharibacter radicis</name>
    <dbReference type="NCBI Taxonomy" id="2782605"/>
    <lineage>
        <taxon>Bacteria</taxon>
        <taxon>Pseudomonadati</taxon>
        <taxon>Pseudomonadota</taxon>
        <taxon>Alphaproteobacteria</taxon>
        <taxon>Acetobacterales</taxon>
        <taxon>Acetobacteraceae</taxon>
        <taxon>Rhizosaccharibacter</taxon>
    </lineage>
</organism>
<dbReference type="SUPFAM" id="SSF88723">
    <property type="entry name" value="PIN domain-like"/>
    <property type="match status" value="1"/>
</dbReference>
<proteinExistence type="predicted"/>
<feature type="domain" description="PIN" evidence="1">
    <location>
        <begin position="3"/>
        <end position="143"/>
    </location>
</feature>
<dbReference type="InterPro" id="IPR002716">
    <property type="entry name" value="PIN_dom"/>
</dbReference>
<dbReference type="Pfam" id="PF01850">
    <property type="entry name" value="PIN"/>
    <property type="match status" value="1"/>
</dbReference>
<accession>A0ABT1VW46</accession>
<dbReference type="EMBL" id="JAMZEJ010000004">
    <property type="protein sequence ID" value="MCQ8240559.1"/>
    <property type="molecule type" value="Genomic_DNA"/>
</dbReference>
<dbReference type="InterPro" id="IPR029060">
    <property type="entry name" value="PIN-like_dom_sf"/>
</dbReference>
<protein>
    <submittedName>
        <fullName evidence="2">PIN domain-containing protein</fullName>
    </submittedName>
</protein>
<gene>
    <name evidence="2" type="ORF">NFI88_06835</name>
</gene>
<keyword evidence="3" id="KW-1185">Reference proteome</keyword>
<evidence type="ECO:0000313" key="3">
    <source>
        <dbReference type="Proteomes" id="UP001524547"/>
    </source>
</evidence>
<comment type="caution">
    <text evidence="2">The sequence shown here is derived from an EMBL/GenBank/DDBJ whole genome shotgun (WGS) entry which is preliminary data.</text>
</comment>